<dbReference type="Proteomes" id="UP000507245">
    <property type="component" value="Unassembled WGS sequence"/>
</dbReference>
<proteinExistence type="predicted"/>
<keyword evidence="5" id="KW-1185">Reference proteome</keyword>
<dbReference type="AlphaFoldDB" id="A0A6J5WIU8"/>
<name>A0A6J5WIU8_PRUAR</name>
<evidence type="ECO:0000313" key="2">
    <source>
        <dbReference type="EMBL" id="CAB4271258.1"/>
    </source>
</evidence>
<protein>
    <submittedName>
        <fullName evidence="3">Uncharacterized protein</fullName>
    </submittedName>
</protein>
<gene>
    <name evidence="1" type="ORF">CURHAP_LOCUS15880</name>
    <name evidence="2" type="ORF">CURHAP_LOCUS17610</name>
    <name evidence="3" type="ORF">ORAREDHAP_LOCUS17240</name>
</gene>
<dbReference type="EMBL" id="CAEKDK010000002">
    <property type="protein sequence ID" value="CAB4271258.1"/>
    <property type="molecule type" value="Genomic_DNA"/>
</dbReference>
<reference evidence="5" key="1">
    <citation type="journal article" date="2020" name="Genome Biol.">
        <title>Gamete binning: chromosome-level and haplotype-resolved genome assembly enabled by high-throughput single-cell sequencing of gamete genomes.</title>
        <authorList>
            <person name="Campoy J.A."/>
            <person name="Sun H."/>
            <person name="Goel M."/>
            <person name="Jiao W.-B."/>
            <person name="Folz-Donahue K."/>
            <person name="Wang N."/>
            <person name="Rubio M."/>
            <person name="Liu C."/>
            <person name="Kukat C."/>
            <person name="Ruiz D."/>
            <person name="Huettel B."/>
            <person name="Schneeberger K."/>
        </authorList>
    </citation>
    <scope>NUCLEOTIDE SEQUENCE [LARGE SCALE GENOMIC DNA]</scope>
    <source>
        <strain evidence="5">cv. Rojo Pasion</strain>
    </source>
</reference>
<evidence type="ECO:0000313" key="5">
    <source>
        <dbReference type="Proteomes" id="UP000507245"/>
    </source>
</evidence>
<organism evidence="3 5">
    <name type="scientific">Prunus armeniaca</name>
    <name type="common">Apricot</name>
    <name type="synonym">Armeniaca vulgaris</name>
    <dbReference type="NCBI Taxonomy" id="36596"/>
    <lineage>
        <taxon>Eukaryota</taxon>
        <taxon>Viridiplantae</taxon>
        <taxon>Streptophyta</taxon>
        <taxon>Embryophyta</taxon>
        <taxon>Tracheophyta</taxon>
        <taxon>Spermatophyta</taxon>
        <taxon>Magnoliopsida</taxon>
        <taxon>eudicotyledons</taxon>
        <taxon>Gunneridae</taxon>
        <taxon>Pentapetalae</taxon>
        <taxon>rosids</taxon>
        <taxon>fabids</taxon>
        <taxon>Rosales</taxon>
        <taxon>Rosaceae</taxon>
        <taxon>Amygdaloideae</taxon>
        <taxon>Amygdaleae</taxon>
        <taxon>Prunus</taxon>
    </lineage>
</organism>
<reference evidence="3 4" key="2">
    <citation type="submission" date="2020-05" db="EMBL/GenBank/DDBJ databases">
        <authorList>
            <person name="Campoy J."/>
            <person name="Schneeberger K."/>
            <person name="Spophaly S."/>
        </authorList>
    </citation>
    <scope>NUCLEOTIDE SEQUENCE [LARGE SCALE GENOMIC DNA]</scope>
    <source>
        <strain evidence="3">PruArmRojPasFocal</strain>
    </source>
</reference>
<dbReference type="OrthoDB" id="418242at2759"/>
<evidence type="ECO:0000313" key="1">
    <source>
        <dbReference type="EMBL" id="CAB4269978.1"/>
    </source>
</evidence>
<sequence length="92" mass="10522">MSVEDICGRAEIFSDDREEAEWLSMPLSHLRVLANEIMSLRAKGHLHLAPVDSFVRLLRILDHQIHRAEGLSISTCEQVSLFYVLHSFLHIA</sequence>
<evidence type="ECO:0000313" key="4">
    <source>
        <dbReference type="Proteomes" id="UP000507222"/>
    </source>
</evidence>
<dbReference type="EMBL" id="CAEKKB010000002">
    <property type="protein sequence ID" value="CAB4301696.1"/>
    <property type="molecule type" value="Genomic_DNA"/>
</dbReference>
<accession>A0A6J5WIU8</accession>
<dbReference type="Proteomes" id="UP000507222">
    <property type="component" value="Unassembled WGS sequence"/>
</dbReference>
<dbReference type="EMBL" id="CAEKDK010000002">
    <property type="protein sequence ID" value="CAB4269978.1"/>
    <property type="molecule type" value="Genomic_DNA"/>
</dbReference>
<evidence type="ECO:0000313" key="3">
    <source>
        <dbReference type="EMBL" id="CAB4301696.1"/>
    </source>
</evidence>